<gene>
    <name evidence="7" type="ORF">FEV51_10525</name>
</gene>
<evidence type="ECO:0000256" key="4">
    <source>
        <dbReference type="ARBA" id="ARBA00023136"/>
    </source>
</evidence>
<keyword evidence="8" id="KW-1185">Reference proteome</keyword>
<keyword evidence="3 5" id="KW-1133">Transmembrane helix</keyword>
<dbReference type="InterPro" id="IPR026264">
    <property type="entry name" value="VirB8/PtlE"/>
</dbReference>
<evidence type="ECO:0000313" key="8">
    <source>
        <dbReference type="Proteomes" id="UP000309668"/>
    </source>
</evidence>
<dbReference type="Gene3D" id="3.10.450.230">
    <property type="entry name" value="VirB8 protein"/>
    <property type="match status" value="1"/>
</dbReference>
<dbReference type="OrthoDB" id="7366154at2"/>
<dbReference type="GO" id="GO:0030255">
    <property type="term" value="P:protein secretion by the type IV secretion system"/>
    <property type="evidence" value="ECO:0007669"/>
    <property type="project" value="InterPro"/>
</dbReference>
<dbReference type="Proteomes" id="UP000309668">
    <property type="component" value="Unassembled WGS sequence"/>
</dbReference>
<feature type="transmembrane region" description="Helical" evidence="5">
    <location>
        <begin position="33"/>
        <end position="57"/>
    </location>
</feature>
<evidence type="ECO:0000313" key="7">
    <source>
        <dbReference type="EMBL" id="TMM46664.1"/>
    </source>
</evidence>
<evidence type="ECO:0000256" key="2">
    <source>
        <dbReference type="ARBA" id="ARBA00022692"/>
    </source>
</evidence>
<dbReference type="InterPro" id="IPR032710">
    <property type="entry name" value="NTF2-like_dom_sf"/>
</dbReference>
<proteinExistence type="predicted"/>
<keyword evidence="2 5" id="KW-0812">Transmembrane</keyword>
<name>A0A5S3P1T0_9SPHN</name>
<organism evidence="7 8">
    <name type="scientific">Qipengyuania marisflavi</name>
    <dbReference type="NCBI Taxonomy" id="2486356"/>
    <lineage>
        <taxon>Bacteria</taxon>
        <taxon>Pseudomonadati</taxon>
        <taxon>Pseudomonadota</taxon>
        <taxon>Alphaproteobacteria</taxon>
        <taxon>Sphingomonadales</taxon>
        <taxon>Erythrobacteraceae</taxon>
        <taxon>Qipengyuania</taxon>
    </lineage>
</organism>
<dbReference type="GO" id="GO:0016020">
    <property type="term" value="C:membrane"/>
    <property type="evidence" value="ECO:0007669"/>
    <property type="project" value="UniProtKB-SubCell"/>
</dbReference>
<reference evidence="7 8" key="1">
    <citation type="submission" date="2019-05" db="EMBL/GenBank/DDBJ databases">
        <title>Erythrobacter marisflavi sp. nov., isolated from isolated from water of an estuary environment.</title>
        <authorList>
            <person name="Yoon J.-H."/>
        </authorList>
    </citation>
    <scope>NUCLEOTIDE SEQUENCE [LARGE SCALE GENOMIC DNA]</scope>
    <source>
        <strain evidence="7 8">KEM-5</strain>
    </source>
</reference>
<comment type="subcellular location">
    <subcellularLocation>
        <location evidence="1">Membrane</location>
        <topology evidence="1">Single-pass membrane protein</topology>
    </subcellularLocation>
</comment>
<sequence>MSAREDIDLSQIEIADSWEHSVTDALERSRRTAWIVATVAALIALLLAAALVILLPLKTVEPYTLLVDRQTGHVERLSPLDGQIIAPDAALTRSFLVQYVIARESFYADSVGNDYRKVALWSQGRERQQYVNLMQANNPLSPLSYMPRGGTIAVEVKSLSSLSAASALVRFDTIRTDPGAQPQAPEHWAAVVNYGFSDAEMSAADRLVNPLGFQVTRYRRDAEALPEPVTATPAAIPAVRANPARASQ</sequence>
<comment type="caution">
    <text evidence="7">The sequence shown here is derived from an EMBL/GenBank/DDBJ whole genome shotgun (WGS) entry which is preliminary data.</text>
</comment>
<dbReference type="EMBL" id="VCAO01000006">
    <property type="protein sequence ID" value="TMM46664.1"/>
    <property type="molecule type" value="Genomic_DNA"/>
</dbReference>
<dbReference type="CDD" id="cd16424">
    <property type="entry name" value="VirB8"/>
    <property type="match status" value="1"/>
</dbReference>
<protein>
    <recommendedName>
        <fullName evidence="6">Bacterial virulence protein VirB8 domain-containing protein</fullName>
    </recommendedName>
</protein>
<dbReference type="Pfam" id="PF04335">
    <property type="entry name" value="VirB8"/>
    <property type="match status" value="1"/>
</dbReference>
<evidence type="ECO:0000256" key="1">
    <source>
        <dbReference type="ARBA" id="ARBA00004167"/>
    </source>
</evidence>
<dbReference type="RefSeq" id="WP_138618712.1">
    <property type="nucleotide sequence ID" value="NZ_VCAO01000006.1"/>
</dbReference>
<dbReference type="AlphaFoldDB" id="A0A5S3P1T0"/>
<accession>A0A5S3P1T0</accession>
<feature type="domain" description="Bacterial virulence protein VirB8" evidence="6">
    <location>
        <begin position="15"/>
        <end position="223"/>
    </location>
</feature>
<dbReference type="SUPFAM" id="SSF54427">
    <property type="entry name" value="NTF2-like"/>
    <property type="match status" value="1"/>
</dbReference>
<evidence type="ECO:0000256" key="3">
    <source>
        <dbReference type="ARBA" id="ARBA00022989"/>
    </source>
</evidence>
<dbReference type="InterPro" id="IPR007430">
    <property type="entry name" value="VirB8"/>
</dbReference>
<evidence type="ECO:0000259" key="6">
    <source>
        <dbReference type="Pfam" id="PF04335"/>
    </source>
</evidence>
<keyword evidence="4 5" id="KW-0472">Membrane</keyword>
<dbReference type="PIRSF" id="PIRSF003299">
    <property type="entry name" value="VirB8_PtlE"/>
    <property type="match status" value="1"/>
</dbReference>
<evidence type="ECO:0000256" key="5">
    <source>
        <dbReference type="SAM" id="Phobius"/>
    </source>
</evidence>